<gene>
    <name evidence="1" type="primary">infA</name>
</gene>
<keyword evidence="1" id="KW-0396">Initiation factor</keyword>
<proteinExistence type="predicted"/>
<dbReference type="GO" id="GO:0003743">
    <property type="term" value="F:translation initiation factor activity"/>
    <property type="evidence" value="ECO:0007669"/>
    <property type="project" value="UniProtKB-KW"/>
</dbReference>
<dbReference type="EMBL" id="MW717296">
    <property type="protein sequence ID" value="QXF60430.1"/>
    <property type="molecule type" value="Genomic_DNA"/>
</dbReference>
<dbReference type="AlphaFoldDB" id="A0A8F4PKF8"/>
<accession>A0A8F4PKF8</accession>
<protein>
    <submittedName>
        <fullName evidence="1">Translational initiation factor 1</fullName>
    </submittedName>
</protein>
<keyword evidence="1" id="KW-0648">Protein biosynthesis</keyword>
<evidence type="ECO:0000313" key="1">
    <source>
        <dbReference type="EMBL" id="QXF60430.1"/>
    </source>
</evidence>
<sequence length="41" mass="4764">MLLLARDMSDPGHPNSIKWDDSFSFRNCKIRISIKSHIAVY</sequence>
<name>A0A8F4PKF8_9ROSI</name>
<organism evidence="1">
    <name type="scientific">Baccaurea ramiflora</name>
    <dbReference type="NCBI Taxonomy" id="566045"/>
    <lineage>
        <taxon>Eukaryota</taxon>
        <taxon>Viridiplantae</taxon>
        <taxon>Streptophyta</taxon>
        <taxon>Embryophyta</taxon>
        <taxon>Tracheophyta</taxon>
        <taxon>Spermatophyta</taxon>
        <taxon>Magnoliopsida</taxon>
        <taxon>eudicotyledons</taxon>
        <taxon>Gunneridae</taxon>
        <taxon>Pentapetalae</taxon>
        <taxon>rosids</taxon>
        <taxon>fabids</taxon>
        <taxon>Malpighiales</taxon>
        <taxon>Phyllanthaceae</taxon>
        <taxon>Antidesmatoideae</taxon>
        <taxon>Scepeae</taxon>
        <taxon>Baccaurea</taxon>
    </lineage>
</organism>
<reference evidence="1" key="1">
    <citation type="submission" date="2021-03" db="EMBL/GenBank/DDBJ databases">
        <authorList>
            <person name="Yang Y."/>
            <person name="Hu G."/>
        </authorList>
    </citation>
    <scope>NUCLEOTIDE SEQUENCE</scope>
</reference>
<geneLocation type="chloroplast" evidence="1"/>
<keyword evidence="1" id="KW-0150">Chloroplast</keyword>
<keyword evidence="1" id="KW-0934">Plastid</keyword>